<protein>
    <submittedName>
        <fullName evidence="1">Uncharacterized protein</fullName>
    </submittedName>
</protein>
<evidence type="ECO:0000313" key="2">
    <source>
        <dbReference type="Proteomes" id="UP001175211"/>
    </source>
</evidence>
<organism evidence="1 2">
    <name type="scientific">Armillaria tabescens</name>
    <name type="common">Ringless honey mushroom</name>
    <name type="synonym">Agaricus tabescens</name>
    <dbReference type="NCBI Taxonomy" id="1929756"/>
    <lineage>
        <taxon>Eukaryota</taxon>
        <taxon>Fungi</taxon>
        <taxon>Dikarya</taxon>
        <taxon>Basidiomycota</taxon>
        <taxon>Agaricomycotina</taxon>
        <taxon>Agaricomycetes</taxon>
        <taxon>Agaricomycetidae</taxon>
        <taxon>Agaricales</taxon>
        <taxon>Marasmiineae</taxon>
        <taxon>Physalacriaceae</taxon>
        <taxon>Desarmillaria</taxon>
    </lineage>
</organism>
<comment type="caution">
    <text evidence="1">The sequence shown here is derived from an EMBL/GenBank/DDBJ whole genome shotgun (WGS) entry which is preliminary data.</text>
</comment>
<dbReference type="RefSeq" id="XP_060328671.1">
    <property type="nucleotide sequence ID" value="XM_060469767.1"/>
</dbReference>
<keyword evidence="2" id="KW-1185">Reference proteome</keyword>
<evidence type="ECO:0000313" key="1">
    <source>
        <dbReference type="EMBL" id="KAK0455161.1"/>
    </source>
</evidence>
<reference evidence="1" key="1">
    <citation type="submission" date="2023-06" db="EMBL/GenBank/DDBJ databases">
        <authorList>
            <consortium name="Lawrence Berkeley National Laboratory"/>
            <person name="Ahrendt S."/>
            <person name="Sahu N."/>
            <person name="Indic B."/>
            <person name="Wong-Bajracharya J."/>
            <person name="Merenyi Z."/>
            <person name="Ke H.-M."/>
            <person name="Monk M."/>
            <person name="Kocsube S."/>
            <person name="Drula E."/>
            <person name="Lipzen A."/>
            <person name="Balint B."/>
            <person name="Henrissat B."/>
            <person name="Andreopoulos B."/>
            <person name="Martin F.M."/>
            <person name="Harder C.B."/>
            <person name="Rigling D."/>
            <person name="Ford K.L."/>
            <person name="Foster G.D."/>
            <person name="Pangilinan J."/>
            <person name="Papanicolaou A."/>
            <person name="Barry K."/>
            <person name="LaButti K."/>
            <person name="Viragh M."/>
            <person name="Koriabine M."/>
            <person name="Yan M."/>
            <person name="Riley R."/>
            <person name="Champramary S."/>
            <person name="Plett K.L."/>
            <person name="Tsai I.J."/>
            <person name="Slot J."/>
            <person name="Sipos G."/>
            <person name="Plett J."/>
            <person name="Nagy L.G."/>
            <person name="Grigoriev I.V."/>
        </authorList>
    </citation>
    <scope>NUCLEOTIDE SEQUENCE</scope>
    <source>
        <strain evidence="1">CCBAS 213</strain>
    </source>
</reference>
<name>A0AA39N1X5_ARMTA</name>
<gene>
    <name evidence="1" type="ORF">EV420DRAFT_1481418</name>
</gene>
<proteinExistence type="predicted"/>
<dbReference type="GeneID" id="85353315"/>
<accession>A0AA39N1X5</accession>
<dbReference type="EMBL" id="JAUEPS010000026">
    <property type="protein sequence ID" value="KAK0455161.1"/>
    <property type="molecule type" value="Genomic_DNA"/>
</dbReference>
<dbReference type="AlphaFoldDB" id="A0AA39N1X5"/>
<sequence>MLASPFIPFEQPWTRVHLMLIESGLNIQSAWLPPEVKAHLEAGREAAACQRKVQEWERNKWPHEFDSSAIPDKRPNPTWVADSNHPSANFYLKMMKPATMPWHTPAPQFQTSMLTKPPVGEYYKEILRQVHQVLDRTIEMVLVLLWGLTWDKLFDAMAYSIRTDP</sequence>
<dbReference type="Proteomes" id="UP001175211">
    <property type="component" value="Unassembled WGS sequence"/>
</dbReference>